<reference evidence="3 4" key="1">
    <citation type="submission" date="2014-04" db="EMBL/GenBank/DDBJ databases">
        <authorList>
            <consortium name="DOE Joint Genome Institute"/>
            <person name="Kuo A."/>
            <person name="Kohler A."/>
            <person name="Nagy L.G."/>
            <person name="Floudas D."/>
            <person name="Copeland A."/>
            <person name="Barry K.W."/>
            <person name="Cichocki N."/>
            <person name="Veneault-Fourrey C."/>
            <person name="LaButti K."/>
            <person name="Lindquist E.A."/>
            <person name="Lipzen A."/>
            <person name="Lundell T."/>
            <person name="Morin E."/>
            <person name="Murat C."/>
            <person name="Sun H."/>
            <person name="Tunlid A."/>
            <person name="Henrissat B."/>
            <person name="Grigoriev I.V."/>
            <person name="Hibbett D.S."/>
            <person name="Martin F."/>
            <person name="Nordberg H.P."/>
            <person name="Cantor M.N."/>
            <person name="Hua S.X."/>
        </authorList>
    </citation>
    <scope>NUCLEOTIDE SEQUENCE [LARGE SCALE GENOMIC DNA]</scope>
    <source>
        <strain evidence="3 4">Foug A</strain>
    </source>
</reference>
<dbReference type="AlphaFoldDB" id="A0A0C3E5R9"/>
<keyword evidence="4" id="KW-1185">Reference proteome</keyword>
<dbReference type="InterPro" id="IPR055754">
    <property type="entry name" value="DUF7330"/>
</dbReference>
<accession>A0A0C3E5R9</accession>
<dbReference type="HOGENOM" id="CLU_070382_0_0_1"/>
<reference evidence="4" key="2">
    <citation type="submission" date="2015-01" db="EMBL/GenBank/DDBJ databases">
        <title>Evolutionary Origins and Diversification of the Mycorrhizal Mutualists.</title>
        <authorList>
            <consortium name="DOE Joint Genome Institute"/>
            <consortium name="Mycorrhizal Genomics Consortium"/>
            <person name="Kohler A."/>
            <person name="Kuo A."/>
            <person name="Nagy L.G."/>
            <person name="Floudas D."/>
            <person name="Copeland A."/>
            <person name="Barry K.W."/>
            <person name="Cichocki N."/>
            <person name="Veneault-Fourrey C."/>
            <person name="LaButti K."/>
            <person name="Lindquist E.A."/>
            <person name="Lipzen A."/>
            <person name="Lundell T."/>
            <person name="Morin E."/>
            <person name="Murat C."/>
            <person name="Riley R."/>
            <person name="Ohm R."/>
            <person name="Sun H."/>
            <person name="Tunlid A."/>
            <person name="Henrissat B."/>
            <person name="Grigoriev I.V."/>
            <person name="Hibbett D.S."/>
            <person name="Martin F."/>
        </authorList>
    </citation>
    <scope>NUCLEOTIDE SEQUENCE [LARGE SCALE GENOMIC DNA]</scope>
    <source>
        <strain evidence="4">Foug A</strain>
    </source>
</reference>
<gene>
    <name evidence="3" type="ORF">SCLCIDRAFT_755838</name>
</gene>
<dbReference type="InParanoid" id="A0A0C3E5R9"/>
<feature type="region of interest" description="Disordered" evidence="1">
    <location>
        <begin position="1"/>
        <end position="45"/>
    </location>
</feature>
<sequence length="261" mass="28728">MTVTDMPPVERTNAGDAQGLMPGAAKDVDPRGEPPAYSVHPQGTHLPTSISATVNPLTELPLKPTNFLYINGNYPSAKGTFIIDPSLQIQEAYLPPLWKRMNMYIHTRGDLDLDLWIVGHKDKGVALDPTRRTKMHVGSRSGSLNVKVHTIDNIHPFSLKLVSQNKPITVLIPRSFHGTAELSSMGNCVVSDKVIKNGALLSAVEGKRTYFVGDPLPITSGSKTRLGKRALDKLKVEAGNEVIQVKYVDERPFCWLFRTHS</sequence>
<dbReference type="OrthoDB" id="5289249at2759"/>
<protein>
    <recommendedName>
        <fullName evidence="2">DUF7330 domain-containing protein</fullName>
    </recommendedName>
</protein>
<dbReference type="Proteomes" id="UP000053989">
    <property type="component" value="Unassembled WGS sequence"/>
</dbReference>
<evidence type="ECO:0000313" key="4">
    <source>
        <dbReference type="Proteomes" id="UP000053989"/>
    </source>
</evidence>
<dbReference type="Pfam" id="PF24016">
    <property type="entry name" value="DUF7330"/>
    <property type="match status" value="1"/>
</dbReference>
<dbReference type="EMBL" id="KN822035">
    <property type="protein sequence ID" value="KIM63381.1"/>
    <property type="molecule type" value="Genomic_DNA"/>
</dbReference>
<feature type="domain" description="DUF7330" evidence="2">
    <location>
        <begin position="66"/>
        <end position="250"/>
    </location>
</feature>
<evidence type="ECO:0000256" key="1">
    <source>
        <dbReference type="SAM" id="MobiDB-lite"/>
    </source>
</evidence>
<name>A0A0C3E5R9_9AGAM</name>
<proteinExistence type="predicted"/>
<organism evidence="3 4">
    <name type="scientific">Scleroderma citrinum Foug A</name>
    <dbReference type="NCBI Taxonomy" id="1036808"/>
    <lineage>
        <taxon>Eukaryota</taxon>
        <taxon>Fungi</taxon>
        <taxon>Dikarya</taxon>
        <taxon>Basidiomycota</taxon>
        <taxon>Agaricomycotina</taxon>
        <taxon>Agaricomycetes</taxon>
        <taxon>Agaricomycetidae</taxon>
        <taxon>Boletales</taxon>
        <taxon>Sclerodermatineae</taxon>
        <taxon>Sclerodermataceae</taxon>
        <taxon>Scleroderma</taxon>
    </lineage>
</organism>
<evidence type="ECO:0000259" key="2">
    <source>
        <dbReference type="Pfam" id="PF24016"/>
    </source>
</evidence>
<dbReference type="STRING" id="1036808.A0A0C3E5R9"/>
<evidence type="ECO:0000313" key="3">
    <source>
        <dbReference type="EMBL" id="KIM63381.1"/>
    </source>
</evidence>